<evidence type="ECO:0000256" key="2">
    <source>
        <dbReference type="ARBA" id="ARBA00022737"/>
    </source>
</evidence>
<organism>
    <name type="scientific">Serpula lacrymans var. lacrymans (strain S7.9)</name>
    <name type="common">Dry rot fungus</name>
    <dbReference type="NCBI Taxonomy" id="578457"/>
    <lineage>
        <taxon>Eukaryota</taxon>
        <taxon>Fungi</taxon>
        <taxon>Dikarya</taxon>
        <taxon>Basidiomycota</taxon>
        <taxon>Agaricomycotina</taxon>
        <taxon>Agaricomycetes</taxon>
        <taxon>Agaricomycetidae</taxon>
        <taxon>Boletales</taxon>
        <taxon>Coniophorineae</taxon>
        <taxon>Serpulaceae</taxon>
        <taxon>Serpula</taxon>
    </lineage>
</organism>
<dbReference type="InterPro" id="IPR057544">
    <property type="entry name" value="Beta-prop_SPT8"/>
</dbReference>
<reference evidence="6" key="1">
    <citation type="submission" date="2011-04" db="EMBL/GenBank/DDBJ databases">
        <title>Evolution of plant cell wall degrading machinery underlies the functional diversity of forest fungi.</title>
        <authorList>
            <consortium name="US DOE Joint Genome Institute (JGI-PGF)"/>
            <person name="Eastwood D.C."/>
            <person name="Floudas D."/>
            <person name="Binder M."/>
            <person name="Majcherczyk A."/>
            <person name="Schneider P."/>
            <person name="Aerts A."/>
            <person name="Asiegbu F.O."/>
            <person name="Baker S.E."/>
            <person name="Barry K."/>
            <person name="Bendiksby M."/>
            <person name="Blumentritt M."/>
            <person name="Coutinho P.M."/>
            <person name="Cullen D."/>
            <person name="Cullen D."/>
            <person name="Gathman A."/>
            <person name="Goodell B."/>
            <person name="Henrissat B."/>
            <person name="Ihrmark K."/>
            <person name="Kauserud H."/>
            <person name="Kohler A."/>
            <person name="LaButti K."/>
            <person name="Lapidus A."/>
            <person name="Lavin J.L."/>
            <person name="Lee Y.-H."/>
            <person name="Lindquist E."/>
            <person name="Lilly W."/>
            <person name="Lucas S."/>
            <person name="Morin E."/>
            <person name="Murat C."/>
            <person name="Oguiza J.A."/>
            <person name="Park J."/>
            <person name="Pisabarro A.G."/>
            <person name="Riley R."/>
            <person name="Rosling A."/>
            <person name="Salamov A."/>
            <person name="Schmidt O."/>
            <person name="Schmutz J."/>
            <person name="Skrede I."/>
            <person name="Stenlid J."/>
            <person name="Wiebenga A."/>
            <person name="Xie X."/>
            <person name="Kues U."/>
            <person name="Hibbett D.S."/>
            <person name="Hoffmeister D."/>
            <person name="Hogberg N."/>
            <person name="Martin F."/>
            <person name="Grigoriev I.V."/>
            <person name="Watkinson S.C."/>
        </authorList>
    </citation>
    <scope>NUCLEOTIDE SEQUENCE</scope>
    <source>
        <strain evidence="6">S7.9</strain>
    </source>
</reference>
<feature type="compositionally biased region" description="Acidic residues" evidence="4">
    <location>
        <begin position="220"/>
        <end position="233"/>
    </location>
</feature>
<dbReference type="HOGENOM" id="CLU_010934_1_0_1"/>
<dbReference type="RefSeq" id="XP_007324657.1">
    <property type="nucleotide sequence ID" value="XM_007324595.1"/>
</dbReference>
<dbReference type="EMBL" id="GL945447">
    <property type="protein sequence ID" value="EGO18630.1"/>
    <property type="molecule type" value="Genomic_DNA"/>
</dbReference>
<evidence type="ECO:0000256" key="1">
    <source>
        <dbReference type="ARBA" id="ARBA00022574"/>
    </source>
</evidence>
<proteinExistence type="predicted"/>
<evidence type="ECO:0000256" key="4">
    <source>
        <dbReference type="SAM" id="MobiDB-lite"/>
    </source>
</evidence>
<dbReference type="Pfam" id="PF23798">
    <property type="entry name" value="Beta-prop_SPT8"/>
    <property type="match status" value="2"/>
</dbReference>
<feature type="repeat" description="WD" evidence="3">
    <location>
        <begin position="71"/>
        <end position="112"/>
    </location>
</feature>
<dbReference type="PROSITE" id="PS50082">
    <property type="entry name" value="WD_REPEATS_2"/>
    <property type="match status" value="1"/>
</dbReference>
<feature type="domain" description="Transcription factor spt8 beta-propeller" evidence="5">
    <location>
        <begin position="304"/>
        <end position="488"/>
    </location>
</feature>
<dbReference type="OrthoDB" id="10260946at2759"/>
<dbReference type="GeneID" id="18821593"/>
<dbReference type="AlphaFoldDB" id="F8PE33"/>
<dbReference type="InterPro" id="IPR015943">
    <property type="entry name" value="WD40/YVTN_repeat-like_dom_sf"/>
</dbReference>
<dbReference type="InterPro" id="IPR001680">
    <property type="entry name" value="WD40_rpt"/>
</dbReference>
<feature type="compositionally biased region" description="Polar residues" evidence="4">
    <location>
        <begin position="184"/>
        <end position="208"/>
    </location>
</feature>
<protein>
    <recommendedName>
        <fullName evidence="5">Transcription factor spt8 beta-propeller domain-containing protein</fullName>
    </recommendedName>
</protein>
<dbReference type="Gene3D" id="2.130.10.10">
    <property type="entry name" value="YVTN repeat-like/Quinoprotein amine dehydrogenase"/>
    <property type="match status" value="2"/>
</dbReference>
<keyword evidence="1 3" id="KW-0853">WD repeat</keyword>
<dbReference type="InterPro" id="IPR036322">
    <property type="entry name" value="WD40_repeat_dom_sf"/>
</dbReference>
<dbReference type="PANTHER" id="PTHR19848:SF8">
    <property type="entry name" value="F-BOX AND WD REPEAT DOMAIN CONTAINING 7"/>
    <property type="match status" value="1"/>
</dbReference>
<name>F8PE33_SERL9</name>
<dbReference type="KEGG" id="sla:SERLADRAFT_480840"/>
<dbReference type="SUPFAM" id="SSF50978">
    <property type="entry name" value="WD40 repeat-like"/>
    <property type="match status" value="1"/>
</dbReference>
<dbReference type="SMART" id="SM00320">
    <property type="entry name" value="WD40"/>
    <property type="match status" value="5"/>
</dbReference>
<dbReference type="PANTHER" id="PTHR19848">
    <property type="entry name" value="WD40 REPEAT PROTEIN"/>
    <property type="match status" value="1"/>
</dbReference>
<feature type="compositionally biased region" description="Polar residues" evidence="4">
    <location>
        <begin position="249"/>
        <end position="288"/>
    </location>
</feature>
<gene>
    <name evidence="6" type="ORF">SERLADRAFT_480840</name>
</gene>
<accession>F8PE33</accession>
<evidence type="ECO:0000313" key="6">
    <source>
        <dbReference type="EMBL" id="EGO18630.1"/>
    </source>
</evidence>
<dbReference type="Proteomes" id="UP000008064">
    <property type="component" value="Unassembled WGS sequence"/>
</dbReference>
<feature type="domain" description="Transcription factor spt8 beta-propeller" evidence="5">
    <location>
        <begin position="3"/>
        <end position="129"/>
    </location>
</feature>
<evidence type="ECO:0000256" key="3">
    <source>
        <dbReference type="PROSITE-ProRule" id="PRU00221"/>
    </source>
</evidence>
<feature type="region of interest" description="Disordered" evidence="4">
    <location>
        <begin position="140"/>
        <end position="299"/>
    </location>
</feature>
<evidence type="ECO:0000259" key="5">
    <source>
        <dbReference type="Pfam" id="PF23798"/>
    </source>
</evidence>
<sequence>MKAGQIRYWWENPDLPNYSGGVPVANEPSLSPVYSLAMHSDALWSIAGTNRGHINMFTVRHEPGRLFYVIPNAHRGPISALSLDHNEKGLFSAGWDGEAIQWDLNTGQLVRKFTVHGAQLVNIAVRPLGTPYYGISPTSSAEPDGAPYSYHDAGYSFPSGQNDSEAPQEKSIAPDILPEGVSDSAETAQPSNATTVRQAATSDPQNQDADSKSDASFDPLFDDEPDADGEPDNDSVKLEGSVARDQLPQKDSTMNPASVPPNSNITGANPVNNLHPPSQTMGRTSTVSAAPPKNAPPAFDPSMSATFSPDILMTAAINGQILLWDRRVNSAGQGVGRLWNHEAPPWCVSACWSTDGSQIYIGRRKATLDVWDIRQLGRSGPAGTPRLLKTLRNPPSSGAVSCVVPFPDGRHIACASSDNIRLWNAAEAGESEGIGKSKSGVQFKIIPGHHGGFVSQMVVDPGARFLVSASSNRGWHGESTRTVFVHDIKAVQ</sequence>
<keyword evidence="2" id="KW-0677">Repeat</keyword>